<dbReference type="OrthoDB" id="421979at2759"/>
<dbReference type="PANTHER" id="PTHR10811">
    <property type="entry name" value="FRINGE-RELATED"/>
    <property type="match status" value="1"/>
</dbReference>
<dbReference type="RefSeq" id="XP_013434485.1">
    <property type="nucleotide sequence ID" value="XM_013579031.1"/>
</dbReference>
<dbReference type="GO" id="GO:0016757">
    <property type="term" value="F:glycosyltransferase activity"/>
    <property type="evidence" value="ECO:0007669"/>
    <property type="project" value="UniProtKB-KW"/>
</dbReference>
<dbReference type="InterPro" id="IPR003378">
    <property type="entry name" value="Fringe-like_glycosylTrfase"/>
</dbReference>
<dbReference type="VEuPathDB" id="ToxoDB:ENH_00015800"/>
<dbReference type="GO" id="GO:0012505">
    <property type="term" value="C:endomembrane system"/>
    <property type="evidence" value="ECO:0007669"/>
    <property type="project" value="UniProtKB-SubCell"/>
</dbReference>
<dbReference type="EMBL" id="HG723367">
    <property type="protein sequence ID" value="CDJ66018.1"/>
    <property type="molecule type" value="Genomic_DNA"/>
</dbReference>
<organism evidence="10 11">
    <name type="scientific">Eimeria necatrix</name>
    <dbReference type="NCBI Taxonomy" id="51315"/>
    <lineage>
        <taxon>Eukaryota</taxon>
        <taxon>Sar</taxon>
        <taxon>Alveolata</taxon>
        <taxon>Apicomplexa</taxon>
        <taxon>Conoidasida</taxon>
        <taxon>Coccidia</taxon>
        <taxon>Eucoccidiorida</taxon>
        <taxon>Eimeriorina</taxon>
        <taxon>Eimeriidae</taxon>
        <taxon>Eimeria</taxon>
    </lineage>
</organism>
<protein>
    <submittedName>
        <fullName evidence="10">Galactosyltransferase, related, related</fullName>
    </submittedName>
</protein>
<name>U6MSG3_9EIME</name>
<dbReference type="AlphaFoldDB" id="U6MSG3"/>
<dbReference type="Proteomes" id="UP000030754">
    <property type="component" value="Unassembled WGS sequence"/>
</dbReference>
<dbReference type="Pfam" id="PF02434">
    <property type="entry name" value="Fringe"/>
    <property type="match status" value="1"/>
</dbReference>
<evidence type="ECO:0000256" key="4">
    <source>
        <dbReference type="ARBA" id="ARBA00022692"/>
    </source>
</evidence>
<gene>
    <name evidence="10" type="ORF">ENH_00015800</name>
</gene>
<keyword evidence="2 10" id="KW-0328">Glycosyltransferase</keyword>
<evidence type="ECO:0000256" key="7">
    <source>
        <dbReference type="ARBA" id="ARBA00023136"/>
    </source>
</evidence>
<keyword evidence="7" id="KW-0472">Membrane</keyword>
<evidence type="ECO:0000256" key="8">
    <source>
        <dbReference type="ARBA" id="ARBA00037847"/>
    </source>
</evidence>
<evidence type="ECO:0000313" key="11">
    <source>
        <dbReference type="Proteomes" id="UP000030754"/>
    </source>
</evidence>
<evidence type="ECO:0000256" key="3">
    <source>
        <dbReference type="ARBA" id="ARBA00022679"/>
    </source>
</evidence>
<evidence type="ECO:0000313" key="10">
    <source>
        <dbReference type="EMBL" id="CDJ66018.1"/>
    </source>
</evidence>
<keyword evidence="6" id="KW-1133">Transmembrane helix</keyword>
<accession>U6MSG3</accession>
<reference evidence="10" key="1">
    <citation type="submission" date="2013-10" db="EMBL/GenBank/DDBJ databases">
        <title>Genomic analysis of the causative agents of coccidiosis in chickens.</title>
        <authorList>
            <person name="Reid A.J."/>
            <person name="Blake D."/>
            <person name="Billington K."/>
            <person name="Browne H."/>
            <person name="Dunn M."/>
            <person name="Hung S."/>
            <person name="Kawahara F."/>
            <person name="Miranda-Saavedra D."/>
            <person name="Mourier T."/>
            <person name="Nagra H."/>
            <person name="Otto T.D."/>
            <person name="Rawlings N."/>
            <person name="Sanchez A."/>
            <person name="Sanders M."/>
            <person name="Subramaniam C."/>
            <person name="Tay Y."/>
            <person name="Dear P."/>
            <person name="Doerig C."/>
            <person name="Gruber A."/>
            <person name="Parkinson J."/>
            <person name="Shirley M."/>
            <person name="Wan K.L."/>
            <person name="Berriman M."/>
            <person name="Tomley F."/>
            <person name="Pain A."/>
        </authorList>
    </citation>
    <scope>NUCLEOTIDE SEQUENCE [LARGE SCALE GENOMIC DNA]</scope>
    <source>
        <strain evidence="10">Houghton</strain>
    </source>
</reference>
<dbReference type="GO" id="GO:0016020">
    <property type="term" value="C:membrane"/>
    <property type="evidence" value="ECO:0007669"/>
    <property type="project" value="UniProtKB-SubCell"/>
</dbReference>
<keyword evidence="5" id="KW-0735">Signal-anchor</keyword>
<evidence type="ECO:0000256" key="2">
    <source>
        <dbReference type="ARBA" id="ARBA00022676"/>
    </source>
</evidence>
<feature type="domain" description="Fringe-like glycosyltransferase" evidence="9">
    <location>
        <begin position="562"/>
        <end position="667"/>
    </location>
</feature>
<dbReference type="Gene3D" id="3.90.550.50">
    <property type="match status" value="2"/>
</dbReference>
<evidence type="ECO:0000256" key="5">
    <source>
        <dbReference type="ARBA" id="ARBA00022968"/>
    </source>
</evidence>
<evidence type="ECO:0000256" key="1">
    <source>
        <dbReference type="ARBA" id="ARBA00004606"/>
    </source>
</evidence>
<reference evidence="10" key="2">
    <citation type="submission" date="2013-10" db="EMBL/GenBank/DDBJ databases">
        <authorList>
            <person name="Aslett M."/>
        </authorList>
    </citation>
    <scope>NUCLEOTIDE SEQUENCE [LARGE SCALE GENOMIC DNA]</scope>
    <source>
        <strain evidence="10">Houghton</strain>
    </source>
</reference>
<keyword evidence="4" id="KW-0812">Transmembrane</keyword>
<evidence type="ECO:0000256" key="6">
    <source>
        <dbReference type="ARBA" id="ARBA00022989"/>
    </source>
</evidence>
<comment type="subcellular location">
    <subcellularLocation>
        <location evidence="8">Endomembrane system</location>
        <topology evidence="8">Single-pass membrane protein</topology>
    </subcellularLocation>
    <subcellularLocation>
        <location evidence="1">Membrane</location>
        <topology evidence="1">Single-pass type II membrane protein</topology>
    </subcellularLocation>
</comment>
<dbReference type="GeneID" id="25471760"/>
<proteinExistence type="predicted"/>
<keyword evidence="11" id="KW-1185">Reference proteome</keyword>
<keyword evidence="3 10" id="KW-0808">Transferase</keyword>
<sequence>MERHQSSLPLLQQHTLFIIDNEPVVESHIVSNLLHQLLFTLQVPQEHVRLRDEALLLDSPSQRQQALSLGRWLAAEAASMSPEIQFVFFCSAYTRLNPSTFEALLRELQQQTQGPHWGAFAMGWGLSDPQPTIIHHFAAAQSQVYPHLDAGTLWSRPAFEAIKKAYTEEPPPEGVERDFIYEMSVHLKNTQQLQLLHSELFCPVPPAVDNYERDLQPYPPNHVRPTKVAGAEAAAAANKRQLSAAERAAVAAADITAIIHKDCVAFNSGNRHGPVLSHQIFDALIDFDEELMIKRDFLSEKFTAEEKMADGGKYQKALEELEKSRPAFIVEPQDVMVAVKTHSGSHSSRVPLLRRLWASREVLLEQAKRHLGAEHYAHLQMNKEELKQLTEAYDALSIRFFSDTADPSLDIEVLDLPGKPAPEGKRGLCVRLQALLKEFLAAPAGRRFLVVTDDDTLLNFRHLLDLLSLTLQPPIPARSFLANLLADDQGYRAYAPPYKRLAEEIRAHLQRRAVAAAAAAAAAANPVAAATPAKDSRYTPEQLTAASHLYGRGGPRPLEAVSPLYLGERYGYGLSGGSGAGGYEYVTMGGGMVLDRAAATLLVQCVDSGHCSCPEDGTADDMLLGLWAHRVQLPLLHARGMHQERPADYHPLLVEATTPVSFHRMLQSVKGTKKIFDDYVDVGDYSSGQSSSGSSNSSKSGGLDELIEVDWIDYDWHHAEEHRWLEKEELHEIDQEDPLLPDGIGDLLNRKVKRGTRPMTPEELLEHEELEEMHSLHDEL</sequence>
<evidence type="ECO:0000259" key="9">
    <source>
        <dbReference type="Pfam" id="PF02434"/>
    </source>
</evidence>